<protein>
    <submittedName>
        <fullName evidence="2">Uncharacterized protein</fullName>
    </submittedName>
</protein>
<name>A0A392VIS1_9FABA</name>
<dbReference type="EMBL" id="LXQA011164407">
    <property type="protein sequence ID" value="MCI87373.1"/>
    <property type="molecule type" value="Genomic_DNA"/>
</dbReference>
<evidence type="ECO:0000256" key="1">
    <source>
        <dbReference type="SAM" id="MobiDB-lite"/>
    </source>
</evidence>
<evidence type="ECO:0000313" key="2">
    <source>
        <dbReference type="EMBL" id="MCI87373.1"/>
    </source>
</evidence>
<organism evidence="2 3">
    <name type="scientific">Trifolium medium</name>
    <dbReference type="NCBI Taxonomy" id="97028"/>
    <lineage>
        <taxon>Eukaryota</taxon>
        <taxon>Viridiplantae</taxon>
        <taxon>Streptophyta</taxon>
        <taxon>Embryophyta</taxon>
        <taxon>Tracheophyta</taxon>
        <taxon>Spermatophyta</taxon>
        <taxon>Magnoliopsida</taxon>
        <taxon>eudicotyledons</taxon>
        <taxon>Gunneridae</taxon>
        <taxon>Pentapetalae</taxon>
        <taxon>rosids</taxon>
        <taxon>fabids</taxon>
        <taxon>Fabales</taxon>
        <taxon>Fabaceae</taxon>
        <taxon>Papilionoideae</taxon>
        <taxon>50 kb inversion clade</taxon>
        <taxon>NPAAA clade</taxon>
        <taxon>Hologalegina</taxon>
        <taxon>IRL clade</taxon>
        <taxon>Trifolieae</taxon>
        <taxon>Trifolium</taxon>
    </lineage>
</organism>
<comment type="caution">
    <text evidence="2">The sequence shown here is derived from an EMBL/GenBank/DDBJ whole genome shotgun (WGS) entry which is preliminary data.</text>
</comment>
<sequence>RGKWGCVNTTKQGHDGRSWKSWGSGTNGRGNATVMYCRSWDRGRLAPDSTSRPLGYLSS</sequence>
<feature type="non-terminal residue" evidence="2">
    <location>
        <position position="1"/>
    </location>
</feature>
<reference evidence="2 3" key="1">
    <citation type="journal article" date="2018" name="Front. Plant Sci.">
        <title>Red Clover (Trifolium pratense) and Zigzag Clover (T. medium) - A Picture of Genomic Similarities and Differences.</title>
        <authorList>
            <person name="Dluhosova J."/>
            <person name="Istvanek J."/>
            <person name="Nedelnik J."/>
            <person name="Repkova J."/>
        </authorList>
    </citation>
    <scope>NUCLEOTIDE SEQUENCE [LARGE SCALE GENOMIC DNA]</scope>
    <source>
        <strain evidence="3">cv. 10/8</strain>
        <tissue evidence="2">Leaf</tissue>
    </source>
</reference>
<dbReference type="AlphaFoldDB" id="A0A392VIS1"/>
<accession>A0A392VIS1</accession>
<feature type="region of interest" description="Disordered" evidence="1">
    <location>
        <begin position="1"/>
        <end position="26"/>
    </location>
</feature>
<proteinExistence type="predicted"/>
<keyword evidence="3" id="KW-1185">Reference proteome</keyword>
<dbReference type="Proteomes" id="UP000265520">
    <property type="component" value="Unassembled WGS sequence"/>
</dbReference>
<evidence type="ECO:0000313" key="3">
    <source>
        <dbReference type="Proteomes" id="UP000265520"/>
    </source>
</evidence>